<dbReference type="Proteomes" id="UP001476798">
    <property type="component" value="Unassembled WGS sequence"/>
</dbReference>
<gene>
    <name evidence="1" type="ORF">GOODEAATRI_002106</name>
</gene>
<organism evidence="1 2">
    <name type="scientific">Goodea atripinnis</name>
    <dbReference type="NCBI Taxonomy" id="208336"/>
    <lineage>
        <taxon>Eukaryota</taxon>
        <taxon>Metazoa</taxon>
        <taxon>Chordata</taxon>
        <taxon>Craniata</taxon>
        <taxon>Vertebrata</taxon>
        <taxon>Euteleostomi</taxon>
        <taxon>Actinopterygii</taxon>
        <taxon>Neopterygii</taxon>
        <taxon>Teleostei</taxon>
        <taxon>Neoteleostei</taxon>
        <taxon>Acanthomorphata</taxon>
        <taxon>Ovalentaria</taxon>
        <taxon>Atherinomorphae</taxon>
        <taxon>Cyprinodontiformes</taxon>
        <taxon>Goodeidae</taxon>
        <taxon>Goodea</taxon>
    </lineage>
</organism>
<evidence type="ECO:0000313" key="2">
    <source>
        <dbReference type="Proteomes" id="UP001476798"/>
    </source>
</evidence>
<dbReference type="EMBL" id="JAHRIO010020063">
    <property type="protein sequence ID" value="MEQ2164007.1"/>
    <property type="molecule type" value="Genomic_DNA"/>
</dbReference>
<sequence>EFMHTDESSKCFRGQLSGGGRRDDIATLYHRPRHTFTSLCMLRQVCVDRLPKMFVSIVNICVPFGRPTQGPFPDWLKISASIKHTHTFLPNEPWPSVYT</sequence>
<keyword evidence="2" id="KW-1185">Reference proteome</keyword>
<proteinExistence type="predicted"/>
<feature type="non-terminal residue" evidence="1">
    <location>
        <position position="1"/>
    </location>
</feature>
<accession>A0ABV0N150</accession>
<comment type="caution">
    <text evidence="1">The sequence shown here is derived from an EMBL/GenBank/DDBJ whole genome shotgun (WGS) entry which is preliminary data.</text>
</comment>
<reference evidence="1 2" key="1">
    <citation type="submission" date="2021-06" db="EMBL/GenBank/DDBJ databases">
        <authorList>
            <person name="Palmer J.M."/>
        </authorList>
    </citation>
    <scope>NUCLEOTIDE SEQUENCE [LARGE SCALE GENOMIC DNA]</scope>
    <source>
        <strain evidence="1 2">GA_2019</strain>
        <tissue evidence="1">Muscle</tissue>
    </source>
</reference>
<protein>
    <submittedName>
        <fullName evidence="1">Uncharacterized protein</fullName>
    </submittedName>
</protein>
<name>A0ABV0N150_9TELE</name>
<evidence type="ECO:0000313" key="1">
    <source>
        <dbReference type="EMBL" id="MEQ2164007.1"/>
    </source>
</evidence>